<dbReference type="PROSITE" id="PS00106">
    <property type="entry name" value="GALACTOKINASE"/>
    <property type="match status" value="1"/>
</dbReference>
<dbReference type="GO" id="GO:0004335">
    <property type="term" value="F:galactokinase activity"/>
    <property type="evidence" value="ECO:0007669"/>
    <property type="project" value="UniProtKB-EC"/>
</dbReference>
<evidence type="ECO:0000313" key="6">
    <source>
        <dbReference type="EMBL" id="CAA9512191.1"/>
    </source>
</evidence>
<dbReference type="InterPro" id="IPR014721">
    <property type="entry name" value="Ribsml_uS5_D2-typ_fold_subgr"/>
</dbReference>
<name>A0A6J4T3J7_9ACTN</name>
<dbReference type="AlphaFoldDB" id="A0A6J4T3J7"/>
<evidence type="ECO:0000259" key="4">
    <source>
        <dbReference type="Pfam" id="PF08544"/>
    </source>
</evidence>
<dbReference type="Pfam" id="PF10509">
    <property type="entry name" value="GalKase_gal_bdg"/>
    <property type="match status" value="1"/>
</dbReference>
<dbReference type="GO" id="GO:0005524">
    <property type="term" value="F:ATP binding"/>
    <property type="evidence" value="ECO:0007669"/>
    <property type="project" value="UniProtKB-KW"/>
</dbReference>
<dbReference type="InterPro" id="IPR019741">
    <property type="entry name" value="Galactokinase_CS"/>
</dbReference>
<dbReference type="PRINTS" id="PR00959">
    <property type="entry name" value="MEVGALKINASE"/>
</dbReference>
<dbReference type="Pfam" id="PF08544">
    <property type="entry name" value="GHMP_kinases_C"/>
    <property type="match status" value="1"/>
</dbReference>
<dbReference type="SUPFAM" id="SSF55060">
    <property type="entry name" value="GHMP Kinase, C-terminal domain"/>
    <property type="match status" value="1"/>
</dbReference>
<feature type="non-terminal residue" evidence="6">
    <location>
        <position position="1"/>
    </location>
</feature>
<evidence type="ECO:0000256" key="1">
    <source>
        <dbReference type="ARBA" id="ARBA00022679"/>
    </source>
</evidence>
<dbReference type="EC" id="2.7.1.6" evidence="6"/>
<dbReference type="GO" id="GO:0005829">
    <property type="term" value="C:cytosol"/>
    <property type="evidence" value="ECO:0007669"/>
    <property type="project" value="TreeGrafter"/>
</dbReference>
<dbReference type="PANTHER" id="PTHR10457">
    <property type="entry name" value="MEVALONATE KINASE/GALACTOKINASE"/>
    <property type="match status" value="1"/>
</dbReference>
<keyword evidence="2" id="KW-0547">Nucleotide-binding</keyword>
<keyword evidence="6" id="KW-0418">Kinase</keyword>
<dbReference type="SUPFAM" id="SSF54211">
    <property type="entry name" value="Ribosomal protein S5 domain 2-like"/>
    <property type="match status" value="1"/>
</dbReference>
<evidence type="ECO:0000256" key="2">
    <source>
        <dbReference type="ARBA" id="ARBA00022741"/>
    </source>
</evidence>
<gene>
    <name evidence="6" type="ORF">AVDCRST_MAG85-2398</name>
</gene>
<reference evidence="6" key="1">
    <citation type="submission" date="2020-02" db="EMBL/GenBank/DDBJ databases">
        <authorList>
            <person name="Meier V. D."/>
        </authorList>
    </citation>
    <scope>NUCLEOTIDE SEQUENCE</scope>
    <source>
        <strain evidence="6">AVDCRST_MAG85</strain>
    </source>
</reference>
<feature type="domain" description="GHMP kinase C-terminal" evidence="4">
    <location>
        <begin position="161"/>
        <end position="220"/>
    </location>
</feature>
<feature type="domain" description="Galactokinase N-terminal" evidence="5">
    <location>
        <begin position="1"/>
        <end position="28"/>
    </location>
</feature>
<dbReference type="Gene3D" id="3.30.70.890">
    <property type="entry name" value="GHMP kinase, C-terminal domain"/>
    <property type="match status" value="1"/>
</dbReference>
<keyword evidence="3" id="KW-0067">ATP-binding</keyword>
<accession>A0A6J4T3J7</accession>
<proteinExistence type="predicted"/>
<dbReference type="InterPro" id="IPR013750">
    <property type="entry name" value="GHMP_kinase_C_dom"/>
</dbReference>
<dbReference type="InterPro" id="IPR036554">
    <property type="entry name" value="GHMP_kinase_C_sf"/>
</dbReference>
<dbReference type="GO" id="GO:0006012">
    <property type="term" value="P:galactose metabolic process"/>
    <property type="evidence" value="ECO:0007669"/>
    <property type="project" value="TreeGrafter"/>
</dbReference>
<dbReference type="EMBL" id="CADCVT010000263">
    <property type="protein sequence ID" value="CAA9512191.1"/>
    <property type="molecule type" value="Genomic_DNA"/>
</dbReference>
<dbReference type="InterPro" id="IPR019539">
    <property type="entry name" value="GalKase_N"/>
</dbReference>
<sequence>ASAPGRVNLIGEHTDYNGGLVLPLVVPEPSWDAVARALAPGASPEDVAEIASAEALLVDCRSSKVDRIRVPAAARFTVHPSGVRHADAAGGLAQRRAEGAEAAAALGVDSLRDVDPGDRRLFTAATLVARAGDTGIHPRLAARARHVVSENARVLHFAQRLGEGDLEGCGALMNASHASLRDLFQVSVPEVDRLVERLRAKGALGARLTGGGFGGAVVALW</sequence>
<dbReference type="InterPro" id="IPR020568">
    <property type="entry name" value="Ribosomal_Su5_D2-typ_SF"/>
</dbReference>
<dbReference type="Gene3D" id="3.30.230.10">
    <property type="match status" value="1"/>
</dbReference>
<protein>
    <submittedName>
        <fullName evidence="6">Galactokinase</fullName>
        <ecNumber evidence="6">2.7.1.6</ecNumber>
    </submittedName>
</protein>
<dbReference type="PANTHER" id="PTHR10457:SF7">
    <property type="entry name" value="GALACTOKINASE-RELATED"/>
    <property type="match status" value="1"/>
</dbReference>
<keyword evidence="1 6" id="KW-0808">Transferase</keyword>
<evidence type="ECO:0000259" key="5">
    <source>
        <dbReference type="Pfam" id="PF10509"/>
    </source>
</evidence>
<evidence type="ECO:0000256" key="3">
    <source>
        <dbReference type="ARBA" id="ARBA00022840"/>
    </source>
</evidence>
<organism evidence="6">
    <name type="scientific">uncultured Solirubrobacteraceae bacterium</name>
    <dbReference type="NCBI Taxonomy" id="1162706"/>
    <lineage>
        <taxon>Bacteria</taxon>
        <taxon>Bacillati</taxon>
        <taxon>Actinomycetota</taxon>
        <taxon>Thermoleophilia</taxon>
        <taxon>Solirubrobacterales</taxon>
        <taxon>Solirubrobacteraceae</taxon>
        <taxon>environmental samples</taxon>
    </lineage>
</organism>